<accession>A0A366IKG6</accession>
<keyword evidence="3" id="KW-1185">Reference proteome</keyword>
<dbReference type="SUPFAM" id="SSF52799">
    <property type="entry name" value="(Phosphotyrosine protein) phosphatases II"/>
    <property type="match status" value="1"/>
</dbReference>
<dbReference type="InterPro" id="IPR029021">
    <property type="entry name" value="Prot-tyrosine_phosphatase-like"/>
</dbReference>
<comment type="caution">
    <text evidence="2">The sequence shown here is derived from an EMBL/GenBank/DDBJ whole genome shotgun (WGS) entry which is preliminary data.</text>
</comment>
<dbReference type="GO" id="GO:0004725">
    <property type="term" value="F:protein tyrosine phosphatase activity"/>
    <property type="evidence" value="ECO:0007669"/>
    <property type="project" value="InterPro"/>
</dbReference>
<feature type="domain" description="Tyrosine-protein phosphatase" evidence="1">
    <location>
        <begin position="56"/>
        <end position="126"/>
    </location>
</feature>
<dbReference type="AlphaFoldDB" id="A0A366IKG6"/>
<dbReference type="Proteomes" id="UP000253509">
    <property type="component" value="Unassembled WGS sequence"/>
</dbReference>
<proteinExistence type="predicted"/>
<evidence type="ECO:0000313" key="3">
    <source>
        <dbReference type="Proteomes" id="UP000253509"/>
    </source>
</evidence>
<sequence length="152" mass="16733">MEAEQQEESMSGWGDVEGVVVFPDGVSVRGTGLRRDRDALPPPDFAVYLQGRDPRITTWPSRWVRWPDFRLPHSDADALDALREAHRRAAVERVEIACGAGIGRTGTALCVLGLLSGIDPGVVVDWVRAHYHPRAVETRAQRAWIATVAAVL</sequence>
<dbReference type="InterPro" id="IPR000242">
    <property type="entry name" value="PTP_cat"/>
</dbReference>
<dbReference type="EMBL" id="QNSB01000005">
    <property type="protein sequence ID" value="RBP71474.1"/>
    <property type="molecule type" value="Genomic_DNA"/>
</dbReference>
<gene>
    <name evidence="2" type="ORF">DFO65_10573</name>
</gene>
<evidence type="ECO:0000313" key="2">
    <source>
        <dbReference type="EMBL" id="RBP71474.1"/>
    </source>
</evidence>
<protein>
    <submittedName>
        <fullName evidence="2">Protein-tyrosine phosphatase</fullName>
    </submittedName>
</protein>
<evidence type="ECO:0000259" key="1">
    <source>
        <dbReference type="Pfam" id="PF00102"/>
    </source>
</evidence>
<reference evidence="2 3" key="1">
    <citation type="submission" date="2018-06" db="EMBL/GenBank/DDBJ databases">
        <title>Freshwater and sediment microbial communities from various areas in North America, analyzing microbe dynamics in response to fracking.</title>
        <authorList>
            <person name="Lamendella R."/>
        </authorList>
    </citation>
    <scope>NUCLEOTIDE SEQUENCE [LARGE SCALE GENOMIC DNA]</scope>
    <source>
        <strain evidence="2 3">3b_TX</strain>
    </source>
</reference>
<name>A0A366IKG6_9MICO</name>
<dbReference type="Gene3D" id="3.90.190.10">
    <property type="entry name" value="Protein tyrosine phosphatase superfamily"/>
    <property type="match status" value="1"/>
</dbReference>
<organism evidence="2 3">
    <name type="scientific">Brevibacterium celere</name>
    <dbReference type="NCBI Taxonomy" id="225845"/>
    <lineage>
        <taxon>Bacteria</taxon>
        <taxon>Bacillati</taxon>
        <taxon>Actinomycetota</taxon>
        <taxon>Actinomycetes</taxon>
        <taxon>Micrococcales</taxon>
        <taxon>Brevibacteriaceae</taxon>
        <taxon>Brevibacterium</taxon>
    </lineage>
</organism>
<dbReference type="Pfam" id="PF00102">
    <property type="entry name" value="Y_phosphatase"/>
    <property type="match status" value="1"/>
</dbReference>